<keyword evidence="5 6" id="KW-0949">S-adenosyl-L-methionine</keyword>
<dbReference type="SUPFAM" id="SSF53335">
    <property type="entry name" value="S-adenosyl-L-methionine-dependent methyltransferases"/>
    <property type="match status" value="1"/>
</dbReference>
<dbReference type="AlphaFoldDB" id="A0A0S8K0F8"/>
<evidence type="ECO:0000256" key="2">
    <source>
        <dbReference type="ARBA" id="ARBA00022552"/>
    </source>
</evidence>
<feature type="binding site" evidence="6">
    <location>
        <position position="82"/>
    </location>
    <ligand>
        <name>S-adenosyl-L-methionine</name>
        <dbReference type="ChEBI" id="CHEBI:59789"/>
    </ligand>
</feature>
<dbReference type="SUPFAM" id="SSF81799">
    <property type="entry name" value="Putative methyltransferase TM0872, insert domain"/>
    <property type="match status" value="1"/>
</dbReference>
<comment type="subcellular location">
    <subcellularLocation>
        <location evidence="6">Cytoplasm</location>
    </subcellularLocation>
</comment>
<evidence type="ECO:0000256" key="6">
    <source>
        <dbReference type="HAMAP-Rule" id="MF_01007"/>
    </source>
</evidence>
<dbReference type="GO" id="GO:0071424">
    <property type="term" value="F:rRNA (cytosine-N4-)-methyltransferase activity"/>
    <property type="evidence" value="ECO:0007669"/>
    <property type="project" value="UniProtKB-UniRule"/>
</dbReference>
<dbReference type="PANTHER" id="PTHR11265">
    <property type="entry name" value="S-ADENOSYL-METHYLTRANSFERASE MRAW"/>
    <property type="match status" value="1"/>
</dbReference>
<keyword evidence="2 6" id="KW-0698">rRNA processing</keyword>
<dbReference type="InterPro" id="IPR029063">
    <property type="entry name" value="SAM-dependent_MTases_sf"/>
</dbReference>
<dbReference type="Gene3D" id="1.10.150.170">
    <property type="entry name" value="Putative methyltransferase TM0872, insert domain"/>
    <property type="match status" value="1"/>
</dbReference>
<gene>
    <name evidence="6" type="primary">rsmH</name>
    <name evidence="7" type="ORF">AMJ74_03475</name>
</gene>
<dbReference type="InterPro" id="IPR002903">
    <property type="entry name" value="RsmH"/>
</dbReference>
<dbReference type="PATRIC" id="fig|1703778.3.peg.366"/>
<evidence type="ECO:0000313" key="8">
    <source>
        <dbReference type="Proteomes" id="UP000050975"/>
    </source>
</evidence>
<evidence type="ECO:0000256" key="3">
    <source>
        <dbReference type="ARBA" id="ARBA00022603"/>
    </source>
</evidence>
<comment type="function">
    <text evidence="6">Specifically methylates the N4 position of cytidine in position 1402 (C1402) of 16S rRNA.</text>
</comment>
<evidence type="ECO:0000256" key="5">
    <source>
        <dbReference type="ARBA" id="ARBA00022691"/>
    </source>
</evidence>
<keyword evidence="3 6" id="KW-0489">Methyltransferase</keyword>
<comment type="similarity">
    <text evidence="1 6">Belongs to the methyltransferase superfamily. RsmH family.</text>
</comment>
<dbReference type="GO" id="GO:0070475">
    <property type="term" value="P:rRNA base methylation"/>
    <property type="evidence" value="ECO:0007669"/>
    <property type="project" value="UniProtKB-UniRule"/>
</dbReference>
<reference evidence="7 8" key="1">
    <citation type="journal article" date="2015" name="Microbiome">
        <title>Genomic resolution of linkages in carbon, nitrogen, and sulfur cycling among widespread estuary sediment bacteria.</title>
        <authorList>
            <person name="Baker B.J."/>
            <person name="Lazar C.S."/>
            <person name="Teske A.P."/>
            <person name="Dick G.J."/>
        </authorList>
    </citation>
    <scope>NUCLEOTIDE SEQUENCE [LARGE SCALE GENOMIC DNA]</scope>
    <source>
        <strain evidence="7">SM1_77</strain>
    </source>
</reference>
<dbReference type="Pfam" id="PF01795">
    <property type="entry name" value="Methyltransf_5"/>
    <property type="match status" value="1"/>
</dbReference>
<name>A0A0S8K0F8_UNCW3</name>
<dbReference type="HAMAP" id="MF_01007">
    <property type="entry name" value="16SrRNA_methyltr_H"/>
    <property type="match status" value="1"/>
</dbReference>
<dbReference type="NCBIfam" id="TIGR00006">
    <property type="entry name" value="16S rRNA (cytosine(1402)-N(4))-methyltransferase RsmH"/>
    <property type="match status" value="1"/>
</dbReference>
<keyword evidence="6" id="KW-0963">Cytoplasm</keyword>
<dbReference type="GO" id="GO:0005737">
    <property type="term" value="C:cytoplasm"/>
    <property type="evidence" value="ECO:0007669"/>
    <property type="project" value="UniProtKB-SubCell"/>
</dbReference>
<comment type="catalytic activity">
    <reaction evidence="6">
        <text>cytidine(1402) in 16S rRNA + S-adenosyl-L-methionine = N(4)-methylcytidine(1402) in 16S rRNA + S-adenosyl-L-homocysteine + H(+)</text>
        <dbReference type="Rhea" id="RHEA:42928"/>
        <dbReference type="Rhea" id="RHEA-COMP:10286"/>
        <dbReference type="Rhea" id="RHEA-COMP:10287"/>
        <dbReference type="ChEBI" id="CHEBI:15378"/>
        <dbReference type="ChEBI" id="CHEBI:57856"/>
        <dbReference type="ChEBI" id="CHEBI:59789"/>
        <dbReference type="ChEBI" id="CHEBI:74506"/>
        <dbReference type="ChEBI" id="CHEBI:82748"/>
        <dbReference type="EC" id="2.1.1.199"/>
    </reaction>
</comment>
<dbReference type="EC" id="2.1.1.199" evidence="6"/>
<protein>
    <recommendedName>
        <fullName evidence="6">Ribosomal RNA small subunit methyltransferase H</fullName>
        <ecNumber evidence="6">2.1.1.199</ecNumber>
    </recommendedName>
    <alternativeName>
        <fullName evidence="6">16S rRNA m(4)C1402 methyltransferase</fullName>
    </alternativeName>
    <alternativeName>
        <fullName evidence="6">rRNA (cytosine-N(4)-)-methyltransferase RsmH</fullName>
    </alternativeName>
</protein>
<dbReference type="InterPro" id="IPR023397">
    <property type="entry name" value="SAM-dep_MeTrfase_MraW_recog"/>
</dbReference>
<proteinExistence type="inferred from homology"/>
<feature type="binding site" evidence="6">
    <location>
        <position position="103"/>
    </location>
    <ligand>
        <name>S-adenosyl-L-methionine</name>
        <dbReference type="ChEBI" id="CHEBI:59789"/>
    </ligand>
</feature>
<evidence type="ECO:0000256" key="4">
    <source>
        <dbReference type="ARBA" id="ARBA00022679"/>
    </source>
</evidence>
<dbReference type="Gene3D" id="3.40.50.150">
    <property type="entry name" value="Vaccinia Virus protein VP39"/>
    <property type="match status" value="1"/>
</dbReference>
<keyword evidence="4 6" id="KW-0808">Transferase</keyword>
<dbReference type="EMBL" id="LJVE01000052">
    <property type="protein sequence ID" value="KPL14373.1"/>
    <property type="molecule type" value="Genomic_DNA"/>
</dbReference>
<evidence type="ECO:0000256" key="1">
    <source>
        <dbReference type="ARBA" id="ARBA00010396"/>
    </source>
</evidence>
<organism evidence="7 8">
    <name type="scientific">candidate division WOR_3 bacterium SM1_77</name>
    <dbReference type="NCBI Taxonomy" id="1703778"/>
    <lineage>
        <taxon>Bacteria</taxon>
        <taxon>Bacteria division WOR-3</taxon>
    </lineage>
</organism>
<comment type="caution">
    <text evidence="7">The sequence shown here is derived from an EMBL/GenBank/DDBJ whole genome shotgun (WGS) entry which is preliminary data.</text>
</comment>
<feature type="binding site" evidence="6">
    <location>
        <position position="110"/>
    </location>
    <ligand>
        <name>S-adenosyl-L-methionine</name>
        <dbReference type="ChEBI" id="CHEBI:59789"/>
    </ligand>
</feature>
<evidence type="ECO:0000313" key="7">
    <source>
        <dbReference type="EMBL" id="KPL14373.1"/>
    </source>
</evidence>
<feature type="binding site" evidence="6">
    <location>
        <position position="55"/>
    </location>
    <ligand>
        <name>S-adenosyl-L-methionine</name>
        <dbReference type="ChEBI" id="CHEBI:59789"/>
    </ligand>
</feature>
<dbReference type="Proteomes" id="UP000050975">
    <property type="component" value="Unassembled WGS sequence"/>
</dbReference>
<dbReference type="PIRSF" id="PIRSF004486">
    <property type="entry name" value="MraW"/>
    <property type="match status" value="1"/>
</dbReference>
<sequence>MARQQVFHQPVLLNEVVHWMNLRDDGVYCDCTVGGAGHLLAMLRRTRQARFIAIDCDPAAVAYSRHVIADYRHRCFIFENNFINLDLILNQINIPKVDGILFDLGVSYHQLTTPERGFSFERNGELLMRMSPKIPSLRARLCKTGQEELAGVLREYGDVRNYKKIARMIFERRDVIATTLDLRRVIEEAVPRRFLKKNLHKVFQSLRIWINDELGQLKEGLAIAFHSLDSEGRILVISYHSGEDRIVKRFFRALKDKHRLRILNKKVIRPSASDIDKNPSARSARLRVIERCVS</sequence>
<dbReference type="PANTHER" id="PTHR11265:SF0">
    <property type="entry name" value="12S RRNA N4-METHYLCYTIDINE METHYLTRANSFERASE"/>
    <property type="match status" value="1"/>
</dbReference>
<accession>A0A0S8K0F8</accession>
<feature type="binding site" evidence="6">
    <location>
        <begin position="36"/>
        <end position="38"/>
    </location>
    <ligand>
        <name>S-adenosyl-L-methionine</name>
        <dbReference type="ChEBI" id="CHEBI:59789"/>
    </ligand>
</feature>